<keyword evidence="3" id="KW-1185">Reference proteome</keyword>
<protein>
    <recommendedName>
        <fullName evidence="4">Lipoprotein</fullName>
    </recommendedName>
</protein>
<feature type="compositionally biased region" description="Polar residues" evidence="1">
    <location>
        <begin position="104"/>
        <end position="117"/>
    </location>
</feature>
<evidence type="ECO:0000313" key="3">
    <source>
        <dbReference type="Proteomes" id="UP001314261"/>
    </source>
</evidence>
<feature type="region of interest" description="Disordered" evidence="1">
    <location>
        <begin position="32"/>
        <end position="118"/>
    </location>
</feature>
<dbReference type="Proteomes" id="UP001314261">
    <property type="component" value="Unassembled WGS sequence"/>
</dbReference>
<dbReference type="RefSeq" id="WP_010017510.1">
    <property type="nucleotide sequence ID" value="NZ_CAUZLR010000008.1"/>
</dbReference>
<sequence>MVKQKRLLVTLLSTVILAAGAVTIIVKDIDSSASDRGRTSSGSKKGTSSSSSSSSGKQDWEKNAQAEGVVADDSTVASSSSATASSSSSSEVKGDASASASSSTGHSQKGTSTANTLTEDDFRSSDELAYRMITLYGLVNGDASWKALKSASSLTMTRQSDTIPTFLVTNGQSGKGTAYYRYVMSSNDTEVQDKPLCFSKNDAKKYRASVEDVVDFVNAQGGRAVVERLNFKLVN</sequence>
<evidence type="ECO:0000256" key="1">
    <source>
        <dbReference type="SAM" id="MobiDB-lite"/>
    </source>
</evidence>
<feature type="compositionally biased region" description="Low complexity" evidence="1">
    <location>
        <begin position="69"/>
        <end position="103"/>
    </location>
</feature>
<gene>
    <name evidence="2" type="ORF">R54839_PPFHFPJH_01213</name>
</gene>
<feature type="compositionally biased region" description="Low complexity" evidence="1">
    <location>
        <begin position="39"/>
        <end position="57"/>
    </location>
</feature>
<evidence type="ECO:0008006" key="4">
    <source>
        <dbReference type="Google" id="ProtNLM"/>
    </source>
</evidence>
<reference evidence="2 3" key="1">
    <citation type="submission" date="2023-10" db="EMBL/GenBank/DDBJ databases">
        <authorList>
            <person name="Botero Cardona J."/>
        </authorList>
    </citation>
    <scope>NUCLEOTIDE SEQUENCE [LARGE SCALE GENOMIC DNA]</scope>
    <source>
        <strain evidence="2 3">R-54839</strain>
    </source>
</reference>
<evidence type="ECO:0000313" key="2">
    <source>
        <dbReference type="EMBL" id="CAK1247902.1"/>
    </source>
</evidence>
<accession>A0ABN9YV77</accession>
<organism evidence="2 3">
    <name type="scientific">Fructobacillus fructosus</name>
    <dbReference type="NCBI Taxonomy" id="1631"/>
    <lineage>
        <taxon>Bacteria</taxon>
        <taxon>Bacillati</taxon>
        <taxon>Bacillota</taxon>
        <taxon>Bacilli</taxon>
        <taxon>Lactobacillales</taxon>
        <taxon>Lactobacillaceae</taxon>
        <taxon>Fructobacillus</taxon>
    </lineage>
</organism>
<dbReference type="EMBL" id="CAUZLR010000008">
    <property type="protein sequence ID" value="CAK1247902.1"/>
    <property type="molecule type" value="Genomic_DNA"/>
</dbReference>
<proteinExistence type="predicted"/>
<comment type="caution">
    <text evidence="2">The sequence shown here is derived from an EMBL/GenBank/DDBJ whole genome shotgun (WGS) entry which is preliminary data.</text>
</comment>
<name>A0ABN9YV77_9LACO</name>